<sequence length="309" mass="34541">MQLQAEKQKANRSFLIKAEGIFCLYYSQIVLSFGIVDKIVAGSVKTMPLKKALARAGYRVFIANPLKGSEFAKSQTRAKTDAKDAVNLAFYGLTCELKGEVEHQLYVPLSGQEEQLEALVVRRRLLVDMRVAELNRLQQSHETQLDNIQQHIEMLDKLIAELDKDIDDQSKHFSDKADLISDIKGVGKNCVAVMMSSLPELGKLSSKRIASLVGVIPHPQESGQWKGKSFCYGGRAIVRNALYMATLSAIRFEPVFKAFYARLVAKGKAKKVAIMACMRKLLTIINALVKRNEKWDATRYLSTESVGQN</sequence>
<protein>
    <submittedName>
        <fullName evidence="4">IS110 family transposase</fullName>
    </submittedName>
</protein>
<feature type="coiled-coil region" evidence="1">
    <location>
        <begin position="131"/>
        <end position="165"/>
    </location>
</feature>
<evidence type="ECO:0000256" key="1">
    <source>
        <dbReference type="SAM" id="Coils"/>
    </source>
</evidence>
<dbReference type="Pfam" id="PF02371">
    <property type="entry name" value="Transposase_20"/>
    <property type="match status" value="1"/>
</dbReference>
<dbReference type="GO" id="GO:0003677">
    <property type="term" value="F:DNA binding"/>
    <property type="evidence" value="ECO:0007669"/>
    <property type="project" value="InterPro"/>
</dbReference>
<dbReference type="GO" id="GO:0006313">
    <property type="term" value="P:DNA transposition"/>
    <property type="evidence" value="ECO:0007669"/>
    <property type="project" value="InterPro"/>
</dbReference>
<name>A0AA42EDI4_GLAPU</name>
<evidence type="ECO:0000259" key="3">
    <source>
        <dbReference type="Pfam" id="PF02371"/>
    </source>
</evidence>
<comment type="caution">
    <text evidence="4">The sequence shown here is derived from an EMBL/GenBank/DDBJ whole genome shotgun (WGS) entry which is preliminary data.</text>
</comment>
<evidence type="ECO:0000259" key="2">
    <source>
        <dbReference type="Pfam" id="PF01548"/>
    </source>
</evidence>
<dbReference type="Proteomes" id="UP001148834">
    <property type="component" value="Unassembled WGS sequence"/>
</dbReference>
<dbReference type="Pfam" id="PF01548">
    <property type="entry name" value="DEDD_Tnp_IS110"/>
    <property type="match status" value="1"/>
</dbReference>
<feature type="domain" description="Transposase IS110-like N-terminal" evidence="2">
    <location>
        <begin position="47"/>
        <end position="139"/>
    </location>
</feature>
<proteinExistence type="predicted"/>
<dbReference type="EMBL" id="JAODIR010000001">
    <property type="protein sequence ID" value="MDD2167107.1"/>
    <property type="molecule type" value="Genomic_DNA"/>
</dbReference>
<dbReference type="GO" id="GO:0004803">
    <property type="term" value="F:transposase activity"/>
    <property type="evidence" value="ECO:0007669"/>
    <property type="project" value="InterPro"/>
</dbReference>
<dbReference type="InterPro" id="IPR047650">
    <property type="entry name" value="Transpos_IS110"/>
</dbReference>
<dbReference type="AlphaFoldDB" id="A0AA42EDI4"/>
<evidence type="ECO:0000313" key="5">
    <source>
        <dbReference type="Proteomes" id="UP001148834"/>
    </source>
</evidence>
<dbReference type="RefSeq" id="WP_043894461.1">
    <property type="nucleotide sequence ID" value="NZ_JARUUA010000002.1"/>
</dbReference>
<organism evidence="4 5">
    <name type="scientific">Glaesserella parasuis</name>
    <name type="common">Haemophilus parasuis</name>
    <dbReference type="NCBI Taxonomy" id="738"/>
    <lineage>
        <taxon>Bacteria</taxon>
        <taxon>Pseudomonadati</taxon>
        <taxon>Pseudomonadota</taxon>
        <taxon>Gammaproteobacteria</taxon>
        <taxon>Pasteurellales</taxon>
        <taxon>Pasteurellaceae</taxon>
        <taxon>Glaesserella</taxon>
    </lineage>
</organism>
<reference evidence="4" key="1">
    <citation type="submission" date="2022-09" db="EMBL/GenBank/DDBJ databases">
        <title>Molecular characterization of Glaesserella parasuis strains circulating in commercial swine farms using whole-genome sequencing.</title>
        <authorList>
            <person name="Mugabi R."/>
            <person name="Clavijo M."/>
            <person name="Li G."/>
        </authorList>
    </citation>
    <scope>NUCLEOTIDE SEQUENCE</scope>
    <source>
        <strain evidence="4">0435-53</strain>
    </source>
</reference>
<dbReference type="PANTHER" id="PTHR33055">
    <property type="entry name" value="TRANSPOSASE FOR INSERTION SEQUENCE ELEMENT IS1111A"/>
    <property type="match status" value="1"/>
</dbReference>
<accession>A0AA42EDI4</accession>
<dbReference type="PANTHER" id="PTHR33055:SF13">
    <property type="entry name" value="TRANSPOSASE"/>
    <property type="match status" value="1"/>
</dbReference>
<evidence type="ECO:0000313" key="4">
    <source>
        <dbReference type="EMBL" id="MDD2167107.1"/>
    </source>
</evidence>
<dbReference type="InterPro" id="IPR002525">
    <property type="entry name" value="Transp_IS110-like_N"/>
</dbReference>
<keyword evidence="1" id="KW-0175">Coiled coil</keyword>
<dbReference type="InterPro" id="IPR003346">
    <property type="entry name" value="Transposase_20"/>
</dbReference>
<feature type="domain" description="Transposase IS116/IS110/IS902 C-terminal" evidence="3">
    <location>
        <begin position="178"/>
        <end position="261"/>
    </location>
</feature>
<gene>
    <name evidence="4" type="ORF">N5925_00500</name>
</gene>